<reference evidence="2 3" key="1">
    <citation type="submission" date="2024-02" db="EMBL/GenBank/DDBJ databases">
        <authorList>
            <person name="Vignale AGUSTIN F."/>
            <person name="Sosa J E."/>
            <person name="Modenutti C."/>
        </authorList>
    </citation>
    <scope>NUCLEOTIDE SEQUENCE [LARGE SCALE GENOMIC DNA]</scope>
</reference>
<sequence>MFPHESSGFKIRKRILSSDSGSVGLELAEDVESSDETDEADIHNEDDGGADLEARGVVGLEKTSAEGHWSLRRKSLPGASAACQRWEGLIRMQPSQWGADESWRMWMIGIERSREALVKLVHCGELDNS</sequence>
<feature type="region of interest" description="Disordered" evidence="1">
    <location>
        <begin position="26"/>
        <end position="53"/>
    </location>
</feature>
<dbReference type="EMBL" id="CAUOFW020006358">
    <property type="protein sequence ID" value="CAK9174398.1"/>
    <property type="molecule type" value="Genomic_DNA"/>
</dbReference>
<evidence type="ECO:0000313" key="3">
    <source>
        <dbReference type="Proteomes" id="UP001642360"/>
    </source>
</evidence>
<name>A0ABC8TY23_9AQUA</name>
<comment type="caution">
    <text evidence="2">The sequence shown here is derived from an EMBL/GenBank/DDBJ whole genome shotgun (WGS) entry which is preliminary data.</text>
</comment>
<gene>
    <name evidence="2" type="ORF">ILEXP_LOCUS44141</name>
</gene>
<feature type="compositionally biased region" description="Acidic residues" evidence="1">
    <location>
        <begin position="27"/>
        <end position="39"/>
    </location>
</feature>
<evidence type="ECO:0000256" key="1">
    <source>
        <dbReference type="SAM" id="MobiDB-lite"/>
    </source>
</evidence>
<dbReference type="Proteomes" id="UP001642360">
    <property type="component" value="Unassembled WGS sequence"/>
</dbReference>
<organism evidence="2 3">
    <name type="scientific">Ilex paraguariensis</name>
    <name type="common">yerba mate</name>
    <dbReference type="NCBI Taxonomy" id="185542"/>
    <lineage>
        <taxon>Eukaryota</taxon>
        <taxon>Viridiplantae</taxon>
        <taxon>Streptophyta</taxon>
        <taxon>Embryophyta</taxon>
        <taxon>Tracheophyta</taxon>
        <taxon>Spermatophyta</taxon>
        <taxon>Magnoliopsida</taxon>
        <taxon>eudicotyledons</taxon>
        <taxon>Gunneridae</taxon>
        <taxon>Pentapetalae</taxon>
        <taxon>asterids</taxon>
        <taxon>campanulids</taxon>
        <taxon>Aquifoliales</taxon>
        <taxon>Aquifoliaceae</taxon>
        <taxon>Ilex</taxon>
    </lineage>
</organism>
<protein>
    <submittedName>
        <fullName evidence="2">Uncharacterized protein</fullName>
    </submittedName>
</protein>
<dbReference type="AlphaFoldDB" id="A0ABC8TY23"/>
<keyword evidence="3" id="KW-1185">Reference proteome</keyword>
<evidence type="ECO:0000313" key="2">
    <source>
        <dbReference type="EMBL" id="CAK9174398.1"/>
    </source>
</evidence>
<proteinExistence type="predicted"/>
<accession>A0ABC8TY23</accession>